<dbReference type="SUPFAM" id="SSF52540">
    <property type="entry name" value="P-loop containing nucleoside triphosphate hydrolases"/>
    <property type="match status" value="1"/>
</dbReference>
<dbReference type="AlphaFoldDB" id="Q3HKI3"/>
<dbReference type="KEGG" id="rsp:RSP_3901"/>
<dbReference type="PATRIC" id="fig|272943.9.peg.4336"/>
<proteinExistence type="predicted"/>
<dbReference type="Pfam" id="PF07015">
    <property type="entry name" value="VirC1"/>
    <property type="match status" value="1"/>
</dbReference>
<evidence type="ECO:0000313" key="2">
    <source>
        <dbReference type="Proteomes" id="UP000002703"/>
    </source>
</evidence>
<dbReference type="EnsemblBacteria" id="ABA81761">
    <property type="protein sequence ID" value="ABA81761"/>
    <property type="gene ID" value="RSP_3901"/>
</dbReference>
<dbReference type="InterPro" id="IPR050678">
    <property type="entry name" value="DNA_Partitioning_ATPase"/>
</dbReference>
<sequence length="298" mass="32569">MAASPHRRTSAWPLNRMSAPTHVRFAALPHVRIYALTHVRIAAITDRQSSSLETAMKVITAYSHKGGTGKTTALMMLASAIEARGQSALLVDCDPHQSFKAYETHSKSTSPAIWSDRMDVIYLHYEATKVAVLEQTLLDADEGGRFDYCLLNLAGVDHPFNRHVLRYAELTLLPFAPAALDMMELPGALDVLRQLGDQGEVGQARVLLTKMRSKMTSAQTGYIDAVLAGFPVMKTQIRETAVLGDIVMRGLLGKAIAAWEPEASGLQKMEIARLREALEECQALLAEVDSIIELGEAA</sequence>
<dbReference type="CDD" id="cd02042">
    <property type="entry name" value="ParAB_family"/>
    <property type="match status" value="1"/>
</dbReference>
<dbReference type="EMBL" id="DQ232586">
    <property type="protein sequence ID" value="ABA81761.1"/>
    <property type="molecule type" value="Genomic_DNA"/>
</dbReference>
<dbReference type="GeneID" id="4796480"/>
<reference evidence="2" key="1">
    <citation type="submission" date="2005-10" db="EMBL/GenBank/DDBJ databases">
        <title>Finished sequence of plasmid A of Rhodobacter sphaeroides 2.4.1.</title>
        <authorList>
            <person name="Copeland A."/>
            <person name="Lucas S."/>
            <person name="Lapidus A."/>
            <person name="Barry K."/>
            <person name="Detter J.C."/>
            <person name="Glavina T."/>
            <person name="Hammon N."/>
            <person name="Israni S."/>
            <person name="Pitluck S."/>
            <person name="Richardson P."/>
            <person name="Mackenzie C."/>
            <person name="Choudhary M."/>
            <person name="Larimer F."/>
            <person name="Hauser L.J."/>
            <person name="Land M."/>
            <person name="Donohue T.J."/>
            <person name="Kaplan S."/>
        </authorList>
    </citation>
    <scope>NUCLEOTIDE SEQUENCE [LARGE SCALE GENOMIC DNA]</scope>
    <source>
        <strain evidence="2">ATCC 17023 / DSM 158 / JCM 6121 / CCUG 31486 / LMG 2827 / NBRC 12203 / NCIMB 8253 / ATH 2.4.1.</strain>
        <plasmid evidence="2">A</plasmid>
    </source>
</reference>
<organism evidence="1 2">
    <name type="scientific">Cereibacter sphaeroides (strain ATCC 17023 / DSM 158 / JCM 6121 / CCUG 31486 / LMG 2827 / NBRC 12203 / NCIMB 8253 / ATH 2.4.1.)</name>
    <name type="common">Rhodobacter sphaeroides</name>
    <dbReference type="NCBI Taxonomy" id="272943"/>
    <lineage>
        <taxon>Bacteria</taxon>
        <taxon>Pseudomonadati</taxon>
        <taxon>Pseudomonadota</taxon>
        <taxon>Alphaproteobacteria</taxon>
        <taxon>Rhodobacterales</taxon>
        <taxon>Paracoccaceae</taxon>
        <taxon>Cereibacter</taxon>
    </lineage>
</organism>
<dbReference type="PhylomeDB" id="Q3HKI3"/>
<protein>
    <submittedName>
        <fullName evidence="1">Possible virC1 gene, ATPase</fullName>
    </submittedName>
</protein>
<geneLocation type="plasmid" evidence="1 2">
    <name>A</name>
</geneLocation>
<dbReference type="Gene3D" id="3.40.50.300">
    <property type="entry name" value="P-loop containing nucleotide triphosphate hydrolases"/>
    <property type="match status" value="1"/>
</dbReference>
<dbReference type="PANTHER" id="PTHR13696">
    <property type="entry name" value="P-LOOP CONTAINING NUCLEOSIDE TRIPHOSPHATE HYDROLASE"/>
    <property type="match status" value="1"/>
</dbReference>
<dbReference type="InterPro" id="IPR009744">
    <property type="entry name" value="VirC1"/>
</dbReference>
<dbReference type="InterPro" id="IPR027417">
    <property type="entry name" value="P-loop_NTPase"/>
</dbReference>
<evidence type="ECO:0000313" key="1">
    <source>
        <dbReference type="EMBL" id="ABA81761.1"/>
    </source>
</evidence>
<accession>Q3HKI3</accession>
<dbReference type="RefSeq" id="WP_011836228.1">
    <property type="nucleotide sequence ID" value="NC_009007.1"/>
</dbReference>
<gene>
    <name evidence="1" type="primary">virC1</name>
    <name evidence="1" type="ordered locus">RSP_3901</name>
</gene>
<keyword evidence="2" id="KW-1185">Reference proteome</keyword>
<dbReference type="PANTHER" id="PTHR13696:SF96">
    <property type="entry name" value="COBQ_COBB_MIND_PARA NUCLEOTIDE BINDING DOMAIN-CONTAINING PROTEIN"/>
    <property type="match status" value="1"/>
</dbReference>
<reference evidence="1 2" key="2">
    <citation type="journal article" date="2012" name="J. Bacteriol.">
        <title>Revised Sequence and Annotation of the Rhodobacter sphaeroides 2.4.1 Genome.</title>
        <authorList>
            <person name="Kontur W.S."/>
            <person name="Schackwitz W.S."/>
            <person name="Ivanova N."/>
            <person name="Martin J."/>
            <person name="Labutti K."/>
            <person name="Deshpande S."/>
            <person name="Tice H.N."/>
            <person name="Pennacchio C."/>
            <person name="Sodergren E."/>
            <person name="Weinstock G.M."/>
            <person name="Noguera D.R."/>
            <person name="Donohue T.J."/>
        </authorList>
    </citation>
    <scope>NUCLEOTIDE SEQUENCE [LARGE SCALE GENOMIC DNA]</scope>
    <source>
        <strain evidence="2">ATCC 17023 / DSM 158 / JCM 6121 / CCUG 31486 / LMG 2827 / NBRC 12203 / NCIMB 8253 / ATH 2.4.1.</strain>
    </source>
</reference>
<name>Q3HKI3_CERS4</name>
<dbReference type="OrthoDB" id="113462at2"/>
<dbReference type="Proteomes" id="UP000002703">
    <property type="component" value="Plasmid A"/>
</dbReference>
<keyword evidence="1" id="KW-0614">Plasmid</keyword>